<sequence>PPGGRRRVLLAGRRRRSRRVRSVSSLRVGDTLVRGGGVLLSELDRRSSQACSIPSEENYNSVLRIHFSDAFYFCVSTGTLLQCSSFSVHPWTTDTLVVVVISGPSCNW</sequence>
<name>A0A426Y367_ENSVE</name>
<feature type="non-terminal residue" evidence="1">
    <location>
        <position position="1"/>
    </location>
</feature>
<gene>
    <name evidence="1" type="ORF">B296_00054610</name>
</gene>
<reference evidence="1 2" key="1">
    <citation type="journal article" date="2014" name="Agronomy (Basel)">
        <title>A Draft Genome Sequence for Ensete ventricosum, the Drought-Tolerant Tree Against Hunger.</title>
        <authorList>
            <person name="Harrison J."/>
            <person name="Moore K.A."/>
            <person name="Paszkiewicz K."/>
            <person name="Jones T."/>
            <person name="Grant M."/>
            <person name="Ambacheew D."/>
            <person name="Muzemil S."/>
            <person name="Studholme D.J."/>
        </authorList>
    </citation>
    <scope>NUCLEOTIDE SEQUENCE [LARGE SCALE GENOMIC DNA]</scope>
</reference>
<protein>
    <submittedName>
        <fullName evidence="1">Uncharacterized protein</fullName>
    </submittedName>
</protein>
<accession>A0A426Y367</accession>
<dbReference type="AlphaFoldDB" id="A0A426Y367"/>
<dbReference type="EMBL" id="AMZH03015353">
    <property type="protein sequence ID" value="RRT46192.1"/>
    <property type="molecule type" value="Genomic_DNA"/>
</dbReference>
<comment type="caution">
    <text evidence="1">The sequence shown here is derived from an EMBL/GenBank/DDBJ whole genome shotgun (WGS) entry which is preliminary data.</text>
</comment>
<evidence type="ECO:0000313" key="1">
    <source>
        <dbReference type="EMBL" id="RRT46192.1"/>
    </source>
</evidence>
<dbReference type="Proteomes" id="UP000287651">
    <property type="component" value="Unassembled WGS sequence"/>
</dbReference>
<organism evidence="1 2">
    <name type="scientific">Ensete ventricosum</name>
    <name type="common">Abyssinian banana</name>
    <name type="synonym">Musa ensete</name>
    <dbReference type="NCBI Taxonomy" id="4639"/>
    <lineage>
        <taxon>Eukaryota</taxon>
        <taxon>Viridiplantae</taxon>
        <taxon>Streptophyta</taxon>
        <taxon>Embryophyta</taxon>
        <taxon>Tracheophyta</taxon>
        <taxon>Spermatophyta</taxon>
        <taxon>Magnoliopsida</taxon>
        <taxon>Liliopsida</taxon>
        <taxon>Zingiberales</taxon>
        <taxon>Musaceae</taxon>
        <taxon>Ensete</taxon>
    </lineage>
</organism>
<proteinExistence type="predicted"/>
<evidence type="ECO:0000313" key="2">
    <source>
        <dbReference type="Proteomes" id="UP000287651"/>
    </source>
</evidence>